<reference evidence="2" key="1">
    <citation type="submission" date="2022-06" db="EMBL/GenBank/DDBJ databases">
        <title>Uncovering the hologenomic basis of an extraordinary plant invasion.</title>
        <authorList>
            <person name="Bieker V.C."/>
            <person name="Martin M.D."/>
            <person name="Gilbert T."/>
            <person name="Hodgins K."/>
            <person name="Battlay P."/>
            <person name="Petersen B."/>
            <person name="Wilson J."/>
        </authorList>
    </citation>
    <scope>NUCLEOTIDE SEQUENCE</scope>
    <source>
        <strain evidence="2">AA19_3_7</strain>
        <tissue evidence="2">Leaf</tissue>
    </source>
</reference>
<name>A0AAD5CTI2_AMBAR</name>
<feature type="region of interest" description="Disordered" evidence="1">
    <location>
        <begin position="1"/>
        <end position="75"/>
    </location>
</feature>
<feature type="compositionally biased region" description="Basic residues" evidence="1">
    <location>
        <begin position="25"/>
        <end position="34"/>
    </location>
</feature>
<organism evidence="2 3">
    <name type="scientific">Ambrosia artemisiifolia</name>
    <name type="common">Common ragweed</name>
    <dbReference type="NCBI Taxonomy" id="4212"/>
    <lineage>
        <taxon>Eukaryota</taxon>
        <taxon>Viridiplantae</taxon>
        <taxon>Streptophyta</taxon>
        <taxon>Embryophyta</taxon>
        <taxon>Tracheophyta</taxon>
        <taxon>Spermatophyta</taxon>
        <taxon>Magnoliopsida</taxon>
        <taxon>eudicotyledons</taxon>
        <taxon>Gunneridae</taxon>
        <taxon>Pentapetalae</taxon>
        <taxon>asterids</taxon>
        <taxon>campanulids</taxon>
        <taxon>Asterales</taxon>
        <taxon>Asteraceae</taxon>
        <taxon>Asteroideae</taxon>
        <taxon>Heliantheae alliance</taxon>
        <taxon>Heliantheae</taxon>
        <taxon>Ambrosia</taxon>
    </lineage>
</organism>
<comment type="caution">
    <text evidence="2">The sequence shown here is derived from an EMBL/GenBank/DDBJ whole genome shotgun (WGS) entry which is preliminary data.</text>
</comment>
<sequence>MAKRNSGIKRGYRRGSRTNEVAKRVMNKRLKRNHHNQDDAVRDDPSSQSHSSEELENVASEDEQEEVAVYKEPTMYDNLLKTLGSTSESIANAYKRRQRAEEGKNDSDEDEENDLESLSVSEEDEDVSENESESDALDANDVQGASLAAMEEH</sequence>
<evidence type="ECO:0000313" key="3">
    <source>
        <dbReference type="Proteomes" id="UP001206925"/>
    </source>
</evidence>
<accession>A0AAD5CTI2</accession>
<evidence type="ECO:0000313" key="2">
    <source>
        <dbReference type="EMBL" id="KAI7746599.1"/>
    </source>
</evidence>
<gene>
    <name evidence="2" type="ORF">M8C21_010203</name>
</gene>
<evidence type="ECO:0000256" key="1">
    <source>
        <dbReference type="SAM" id="MobiDB-lite"/>
    </source>
</evidence>
<feature type="compositionally biased region" description="Basic residues" evidence="1">
    <location>
        <begin position="1"/>
        <end position="16"/>
    </location>
</feature>
<protein>
    <submittedName>
        <fullName evidence="2">Uncharacterized protein</fullName>
    </submittedName>
</protein>
<dbReference type="EMBL" id="JAMZMK010006939">
    <property type="protein sequence ID" value="KAI7746599.1"/>
    <property type="molecule type" value="Genomic_DNA"/>
</dbReference>
<keyword evidence="3" id="KW-1185">Reference proteome</keyword>
<dbReference type="Proteomes" id="UP001206925">
    <property type="component" value="Unassembled WGS sequence"/>
</dbReference>
<dbReference type="AlphaFoldDB" id="A0AAD5CTI2"/>
<feature type="non-terminal residue" evidence="2">
    <location>
        <position position="1"/>
    </location>
</feature>
<feature type="compositionally biased region" description="Basic and acidic residues" evidence="1">
    <location>
        <begin position="35"/>
        <end position="45"/>
    </location>
</feature>
<feature type="compositionally biased region" description="Acidic residues" evidence="1">
    <location>
        <begin position="107"/>
        <end position="138"/>
    </location>
</feature>
<feature type="region of interest" description="Disordered" evidence="1">
    <location>
        <begin position="92"/>
        <end position="153"/>
    </location>
</feature>
<feature type="compositionally biased region" description="Acidic residues" evidence="1">
    <location>
        <begin position="54"/>
        <end position="66"/>
    </location>
</feature>
<proteinExistence type="predicted"/>